<organism evidence="2 3">
    <name type="scientific">Gemmatimonas aurantiaca (strain DSM 14586 / JCM 11422 / NBRC 100505 / T-27)</name>
    <dbReference type="NCBI Taxonomy" id="379066"/>
    <lineage>
        <taxon>Bacteria</taxon>
        <taxon>Pseudomonadati</taxon>
        <taxon>Gemmatimonadota</taxon>
        <taxon>Gemmatimonadia</taxon>
        <taxon>Gemmatimonadales</taxon>
        <taxon>Gemmatimonadaceae</taxon>
        <taxon>Gemmatimonas</taxon>
    </lineage>
</organism>
<name>C1A7Z5_GEMAT</name>
<accession>C1A7Z5</accession>
<reference evidence="3" key="1">
    <citation type="submission" date="2006-03" db="EMBL/GenBank/DDBJ databases">
        <title>Complete genome sequence of Gemmatimonas aurantiaca T-27 that represents a novel phylum Gemmatimonadetes.</title>
        <authorList>
            <person name="Takasaki K."/>
            <person name="Ichikawa N."/>
            <person name="Miura H."/>
            <person name="Matsushita S."/>
            <person name="Watanabe Y."/>
            <person name="Oguchi A."/>
            <person name="Ankai A."/>
            <person name="Yashiro I."/>
            <person name="Takahashi M."/>
            <person name="Terui Y."/>
            <person name="Fukui S."/>
            <person name="Yokoyama H."/>
            <person name="Tanikawa S."/>
            <person name="Hanada S."/>
            <person name="Kamagata Y."/>
            <person name="Fujita N."/>
        </authorList>
    </citation>
    <scope>NUCLEOTIDE SEQUENCE [LARGE SCALE GENOMIC DNA]</scope>
    <source>
        <strain evidence="3">T-27 / DSM 14586 / JCM 11422 / NBRC 100505</strain>
    </source>
</reference>
<dbReference type="HOGENOM" id="CLU_337637_0_0_0"/>
<evidence type="ECO:0000313" key="3">
    <source>
        <dbReference type="Proteomes" id="UP000002209"/>
    </source>
</evidence>
<proteinExistence type="predicted"/>
<feature type="region of interest" description="Disordered" evidence="1">
    <location>
        <begin position="818"/>
        <end position="843"/>
    </location>
</feature>
<evidence type="ECO:0000313" key="2">
    <source>
        <dbReference type="EMBL" id="BAH38355.1"/>
    </source>
</evidence>
<sequence length="843" mass="94154">MTHTTIESRITFPVLRLQADDLQQRGGTPTLSLATIPGAVSDLRAALAWQLVQQGVAEDERHARYLLDPPAGHEAAPIDVRDLLSGTAHAARLRAAAAGGRRPGNAASRVRRLLEALGQHQPATTATLVELPSAWQRVEALLEARIADQQTALARRALKMVLTGVRNLARCAAAHGVIDPYALPGTPDGLRELLRSWERKNTAHDVWVLRCVSRELAEGGDLTPALPTWEVDHDAPLVELEAVMPRFMSELRVWKSVANQQVSRRAKYRRSPTVHASLRAKTQMRYQYQALQWARAYLEVRRRALITDVAMPEDPRFIDLWCMTSRSRAFESEHLATSPELEAMRRAMQVSSTGIEKNATRPLAVVVVEHAVANGIIGGGVPHGAQASASPAKHGEFMLPPAAIQMLYALAAITERVVIGIHNDGSAAEQAFRTAWETTSNMLKAALAASRDSRQQIAELFERITLPQLVCCVLPWRTLVDLPKHQRAMNSAERAALTSSASARCAREAKKARKAYRRALTRWAVQATLTADPVRISNAQHARVGREVHINAAWDAAGNLLHIRSMSSTFRAHEESDVSETETKNDTERAIWRWSPAIIDYTWAARYLRDIWWPAVQKLGLVAPGTTMQGAVRMGTVAWLINPIPRSRRTPPVAGAFLSKALNDLWADALLEGLQAMGRSDLPATMDEARKRWPWVFGPHKVRHLWATYWWGLRGTNGPTRMQRHGAEERACGKQIARRATGDVDATLAQHYVKCQSVMVEAARHPVDHFDHPSAYHREMDCTWWLGETIDWVSRWRDKAFPLPASMRQAFLSEHARQRRSEPLRVRRRREAYSLPNADRSAA</sequence>
<dbReference type="EMBL" id="AP009153">
    <property type="protein sequence ID" value="BAH38355.1"/>
    <property type="molecule type" value="Genomic_DNA"/>
</dbReference>
<dbReference type="KEGG" id="gau:GAU_1313"/>
<dbReference type="AlphaFoldDB" id="C1A7Z5"/>
<keyword evidence="3" id="KW-1185">Reference proteome</keyword>
<dbReference type="eggNOG" id="ENOG502ZFXI">
    <property type="taxonomic scope" value="Bacteria"/>
</dbReference>
<dbReference type="RefSeq" id="WP_012682802.1">
    <property type="nucleotide sequence ID" value="NC_012489.1"/>
</dbReference>
<dbReference type="Proteomes" id="UP000002209">
    <property type="component" value="Chromosome"/>
</dbReference>
<evidence type="ECO:0000256" key="1">
    <source>
        <dbReference type="SAM" id="MobiDB-lite"/>
    </source>
</evidence>
<gene>
    <name evidence="2" type="ordered locus">GAU_1313</name>
</gene>
<protein>
    <submittedName>
        <fullName evidence="2">Uncharacterized protein</fullName>
    </submittedName>
</protein>